<organism evidence="3 4">
    <name type="scientific">Haloferax larsenii</name>
    <dbReference type="NCBI Taxonomy" id="302484"/>
    <lineage>
        <taxon>Archaea</taxon>
        <taxon>Methanobacteriati</taxon>
        <taxon>Methanobacteriota</taxon>
        <taxon>Stenosarchaea group</taxon>
        <taxon>Halobacteria</taxon>
        <taxon>Halobacteriales</taxon>
        <taxon>Haloferacaceae</taxon>
        <taxon>Haloferax</taxon>
    </lineage>
</organism>
<keyword evidence="4" id="KW-1185">Reference proteome</keyword>
<feature type="domain" description="C2H2-type" evidence="2">
    <location>
        <begin position="23"/>
        <end position="46"/>
    </location>
</feature>
<proteinExistence type="predicted"/>
<dbReference type="PROSITE" id="PS50157">
    <property type="entry name" value="ZINC_FINGER_C2H2_2"/>
    <property type="match status" value="1"/>
</dbReference>
<dbReference type="RefSeq" id="WP_258303519.1">
    <property type="nucleotide sequence ID" value="NZ_CP078064.1"/>
</dbReference>
<dbReference type="InterPro" id="IPR013087">
    <property type="entry name" value="Znf_C2H2_type"/>
</dbReference>
<feature type="compositionally biased region" description="Basic and acidic residues" evidence="1">
    <location>
        <begin position="1"/>
        <end position="24"/>
    </location>
</feature>
<feature type="region of interest" description="Disordered" evidence="1">
    <location>
        <begin position="1"/>
        <end position="28"/>
    </location>
</feature>
<dbReference type="Proteomes" id="UP001058330">
    <property type="component" value="Plasmid pHl5678-1"/>
</dbReference>
<name>A0ABY5RI62_HALLR</name>
<reference evidence="3" key="1">
    <citation type="submission" date="2021-07" db="EMBL/GenBank/DDBJ databases">
        <title>Studies on halocins as antimicrobial molecules from haloarchaea.</title>
        <authorList>
            <person name="Kumar S."/>
            <person name="Khare S.K."/>
        </authorList>
    </citation>
    <scope>NUCLEOTIDE SEQUENCE</scope>
    <source>
        <strain evidence="3">NCIM 5678</strain>
        <plasmid evidence="3">pHl5678-1</plasmid>
    </source>
</reference>
<evidence type="ECO:0000259" key="2">
    <source>
        <dbReference type="PROSITE" id="PS50157"/>
    </source>
</evidence>
<dbReference type="InterPro" id="IPR036236">
    <property type="entry name" value="Znf_C2H2_sf"/>
</dbReference>
<dbReference type="PROSITE" id="PS00028">
    <property type="entry name" value="ZINC_FINGER_C2H2_1"/>
    <property type="match status" value="1"/>
</dbReference>
<sequence>MADDHNHDHDHEHEHQHEHEEAHECGMCGATFDTDEELKIHAKEEHDMGA</sequence>
<evidence type="ECO:0000256" key="1">
    <source>
        <dbReference type="SAM" id="MobiDB-lite"/>
    </source>
</evidence>
<protein>
    <recommendedName>
        <fullName evidence="2">C2H2-type domain-containing protein</fullName>
    </recommendedName>
</protein>
<dbReference type="EMBL" id="CP078064">
    <property type="protein sequence ID" value="UVE52026.1"/>
    <property type="molecule type" value="Genomic_DNA"/>
</dbReference>
<dbReference type="SUPFAM" id="SSF57667">
    <property type="entry name" value="beta-beta-alpha zinc fingers"/>
    <property type="match status" value="1"/>
</dbReference>
<gene>
    <name evidence="3" type="ORF">KU306_17040</name>
</gene>
<keyword evidence="3" id="KW-0614">Plasmid</keyword>
<evidence type="ECO:0000313" key="4">
    <source>
        <dbReference type="Proteomes" id="UP001058330"/>
    </source>
</evidence>
<geneLocation type="plasmid" evidence="3 4">
    <name>pHl5678-1</name>
</geneLocation>
<evidence type="ECO:0000313" key="3">
    <source>
        <dbReference type="EMBL" id="UVE52026.1"/>
    </source>
</evidence>
<dbReference type="GeneID" id="74530658"/>
<accession>A0ABY5RI62</accession>